<dbReference type="FunFam" id="2.40.70.10:FF:000031">
    <property type="entry name" value="Aspartyl protease AED1"/>
    <property type="match status" value="1"/>
</dbReference>
<keyword evidence="2" id="KW-0645">Protease</keyword>
<gene>
    <name evidence="5" type="ORF">LLUT_LOCUS3307</name>
</gene>
<feature type="domain" description="Peptidase A1" evidence="4">
    <location>
        <begin position="36"/>
        <end position="292"/>
    </location>
</feature>
<dbReference type="InterPro" id="IPR034161">
    <property type="entry name" value="Pepsin-like_plant"/>
</dbReference>
<evidence type="ECO:0000259" key="4">
    <source>
        <dbReference type="PROSITE" id="PS51767"/>
    </source>
</evidence>
<dbReference type="SUPFAM" id="SSF50630">
    <property type="entry name" value="Acid proteases"/>
    <property type="match status" value="1"/>
</dbReference>
<proteinExistence type="inferred from homology"/>
<dbReference type="Proteomes" id="UP001497480">
    <property type="component" value="Unassembled WGS sequence"/>
</dbReference>
<dbReference type="PROSITE" id="PS00141">
    <property type="entry name" value="ASP_PROTEASE"/>
    <property type="match status" value="1"/>
</dbReference>
<reference evidence="5 6" key="1">
    <citation type="submission" date="2024-03" db="EMBL/GenBank/DDBJ databases">
        <authorList>
            <person name="Martinez-Hernandez J."/>
        </authorList>
    </citation>
    <scope>NUCLEOTIDE SEQUENCE [LARGE SCALE GENOMIC DNA]</scope>
</reference>
<comment type="caution">
    <text evidence="5">The sequence shown here is derived from an EMBL/GenBank/DDBJ whole genome shotgun (WGS) entry which is preliminary data.</text>
</comment>
<dbReference type="CDD" id="cd05476">
    <property type="entry name" value="pepsin_A_like_plant"/>
    <property type="match status" value="1"/>
</dbReference>
<keyword evidence="3" id="KW-0378">Hydrolase</keyword>
<dbReference type="InterPro" id="IPR032861">
    <property type="entry name" value="TAXi_N"/>
</dbReference>
<dbReference type="AlphaFoldDB" id="A0AAV1VZN3"/>
<name>A0AAV1VZN3_LUPLU</name>
<dbReference type="InterPro" id="IPR001969">
    <property type="entry name" value="Aspartic_peptidase_AS"/>
</dbReference>
<keyword evidence="6" id="KW-1185">Reference proteome</keyword>
<sequence>MTNAIHRSFERVKHFYPEDRADRVRQSPISNIHGQFLMKFSIGTPKFDVVAGVDTGIDLLWVQCLPCTKCFTQIDPIFDPSKSKTYKVASCSSRVCGLIKKNGCKKSAMSLKCKYEVLYEEGSSSSGDIAEETLTFDTNVRNSPIRVDKIIIGCGHKNERVFQPPHSTGIVGLGNSDISLASQLGGPTHHKFSYCLSLQRNIPSLFSFGEKAVVSGPGTVSTPLVSGCSPIYYYLNLKGMTVADKRINYITPNSDAGNIVIDSGSTLTLLPADFYAKIGVYSCSTYQYTACY</sequence>
<accession>A0AAV1VZN3</accession>
<evidence type="ECO:0000256" key="3">
    <source>
        <dbReference type="ARBA" id="ARBA00022801"/>
    </source>
</evidence>
<dbReference type="InterPro" id="IPR051708">
    <property type="entry name" value="Plant_Aspart_Prot_A1"/>
</dbReference>
<evidence type="ECO:0000313" key="5">
    <source>
        <dbReference type="EMBL" id="CAL0302247.1"/>
    </source>
</evidence>
<evidence type="ECO:0000313" key="6">
    <source>
        <dbReference type="Proteomes" id="UP001497480"/>
    </source>
</evidence>
<dbReference type="InterPro" id="IPR033121">
    <property type="entry name" value="PEPTIDASE_A1"/>
</dbReference>
<organism evidence="5 6">
    <name type="scientific">Lupinus luteus</name>
    <name type="common">European yellow lupine</name>
    <dbReference type="NCBI Taxonomy" id="3873"/>
    <lineage>
        <taxon>Eukaryota</taxon>
        <taxon>Viridiplantae</taxon>
        <taxon>Streptophyta</taxon>
        <taxon>Embryophyta</taxon>
        <taxon>Tracheophyta</taxon>
        <taxon>Spermatophyta</taxon>
        <taxon>Magnoliopsida</taxon>
        <taxon>eudicotyledons</taxon>
        <taxon>Gunneridae</taxon>
        <taxon>Pentapetalae</taxon>
        <taxon>rosids</taxon>
        <taxon>fabids</taxon>
        <taxon>Fabales</taxon>
        <taxon>Fabaceae</taxon>
        <taxon>Papilionoideae</taxon>
        <taxon>50 kb inversion clade</taxon>
        <taxon>genistoids sensu lato</taxon>
        <taxon>core genistoids</taxon>
        <taxon>Genisteae</taxon>
        <taxon>Lupinus</taxon>
    </lineage>
</organism>
<dbReference type="InterPro" id="IPR021109">
    <property type="entry name" value="Peptidase_aspartic_dom_sf"/>
</dbReference>
<dbReference type="PROSITE" id="PS51767">
    <property type="entry name" value="PEPTIDASE_A1"/>
    <property type="match status" value="1"/>
</dbReference>
<dbReference type="GO" id="GO:0004190">
    <property type="term" value="F:aspartic-type endopeptidase activity"/>
    <property type="evidence" value="ECO:0007669"/>
    <property type="project" value="InterPro"/>
</dbReference>
<dbReference type="GO" id="GO:0005576">
    <property type="term" value="C:extracellular region"/>
    <property type="evidence" value="ECO:0007669"/>
    <property type="project" value="TreeGrafter"/>
</dbReference>
<evidence type="ECO:0000256" key="1">
    <source>
        <dbReference type="ARBA" id="ARBA00007447"/>
    </source>
</evidence>
<dbReference type="GO" id="GO:0006508">
    <property type="term" value="P:proteolysis"/>
    <property type="evidence" value="ECO:0007669"/>
    <property type="project" value="UniProtKB-KW"/>
</dbReference>
<dbReference type="EMBL" id="CAXHTB010000002">
    <property type="protein sequence ID" value="CAL0302247.1"/>
    <property type="molecule type" value="Genomic_DNA"/>
</dbReference>
<dbReference type="PANTHER" id="PTHR47967:SF66">
    <property type="entry name" value="ASPARTIC PROTEINASE CDR1-RELATED"/>
    <property type="match status" value="1"/>
</dbReference>
<dbReference type="Pfam" id="PF14543">
    <property type="entry name" value="TAXi_N"/>
    <property type="match status" value="1"/>
</dbReference>
<protein>
    <recommendedName>
        <fullName evidence="4">Peptidase A1 domain-containing protein</fullName>
    </recommendedName>
</protein>
<comment type="similarity">
    <text evidence="1">Belongs to the peptidase A1 family.</text>
</comment>
<dbReference type="Gene3D" id="2.40.70.10">
    <property type="entry name" value="Acid Proteases"/>
    <property type="match status" value="2"/>
</dbReference>
<evidence type="ECO:0000256" key="2">
    <source>
        <dbReference type="ARBA" id="ARBA00022670"/>
    </source>
</evidence>
<dbReference type="PANTHER" id="PTHR47967">
    <property type="entry name" value="OS07G0603500 PROTEIN-RELATED"/>
    <property type="match status" value="1"/>
</dbReference>